<dbReference type="InterPro" id="IPR043442">
    <property type="entry name" value="Perm1"/>
</dbReference>
<dbReference type="CTD" id="569303"/>
<dbReference type="GO" id="GO:0005634">
    <property type="term" value="C:nucleus"/>
    <property type="evidence" value="ECO:0007669"/>
    <property type="project" value="TreeGrafter"/>
</dbReference>
<reference evidence="2" key="1">
    <citation type="submission" date="2025-08" db="UniProtKB">
        <authorList>
            <consortium name="Ensembl"/>
        </authorList>
    </citation>
    <scope>IDENTIFICATION</scope>
</reference>
<feature type="region of interest" description="Disordered" evidence="1">
    <location>
        <begin position="143"/>
        <end position="188"/>
    </location>
</feature>
<evidence type="ECO:0000313" key="2">
    <source>
        <dbReference type="Ensembl" id="ENSPKIP00000032928.1"/>
    </source>
</evidence>
<dbReference type="Proteomes" id="UP000261540">
    <property type="component" value="Unplaced"/>
</dbReference>
<dbReference type="PANTHER" id="PTHR47282">
    <property type="entry name" value="PGC-1 AND ERR-INDUCED REGULATOR IN MUSCLE PROTEIN 1"/>
    <property type="match status" value="1"/>
</dbReference>
<dbReference type="PANTHER" id="PTHR47282:SF1">
    <property type="entry name" value="PGC-1 AND ERR-INDUCED REGULATOR IN MUSCLE PROTEIN 1"/>
    <property type="match status" value="1"/>
</dbReference>
<feature type="region of interest" description="Disordered" evidence="1">
    <location>
        <begin position="248"/>
        <end position="280"/>
    </location>
</feature>
<keyword evidence="3" id="KW-1185">Reference proteome</keyword>
<dbReference type="STRING" id="1676925.ENSPKIP00000032928"/>
<feature type="region of interest" description="Disordered" evidence="1">
    <location>
        <begin position="528"/>
        <end position="551"/>
    </location>
</feature>
<feature type="compositionally biased region" description="Polar residues" evidence="1">
    <location>
        <begin position="154"/>
        <end position="173"/>
    </location>
</feature>
<dbReference type="GeneTree" id="ENSGT01140000282683"/>
<feature type="compositionally biased region" description="Polar residues" evidence="1">
    <location>
        <begin position="1170"/>
        <end position="1182"/>
    </location>
</feature>
<dbReference type="GO" id="GO:0005737">
    <property type="term" value="C:cytoplasm"/>
    <property type="evidence" value="ECO:0007669"/>
    <property type="project" value="TreeGrafter"/>
</dbReference>
<feature type="region of interest" description="Disordered" evidence="1">
    <location>
        <begin position="1170"/>
        <end position="1195"/>
    </location>
</feature>
<feature type="compositionally biased region" description="Basic and acidic residues" evidence="1">
    <location>
        <begin position="697"/>
        <end position="707"/>
    </location>
</feature>
<feature type="compositionally biased region" description="Low complexity" evidence="1">
    <location>
        <begin position="263"/>
        <end position="276"/>
    </location>
</feature>
<dbReference type="Ensembl" id="ENSPKIT00000013809.1">
    <property type="protein sequence ID" value="ENSPKIP00000032928.1"/>
    <property type="gene ID" value="ENSPKIG00000012834.1"/>
</dbReference>
<dbReference type="KEGG" id="pki:111835503"/>
<feature type="region of interest" description="Disordered" evidence="1">
    <location>
        <begin position="31"/>
        <end position="95"/>
    </location>
</feature>
<feature type="compositionally biased region" description="Low complexity" evidence="1">
    <location>
        <begin position="31"/>
        <end position="41"/>
    </location>
</feature>
<dbReference type="GO" id="GO:0006355">
    <property type="term" value="P:regulation of DNA-templated transcription"/>
    <property type="evidence" value="ECO:0007669"/>
    <property type="project" value="InterPro"/>
</dbReference>
<name>A0A3B3SRF7_9TELE</name>
<protein>
    <submittedName>
        <fullName evidence="2">Uncharacterized LOC111835503</fullName>
    </submittedName>
</protein>
<feature type="compositionally biased region" description="Polar residues" evidence="1">
    <location>
        <begin position="755"/>
        <end position="772"/>
    </location>
</feature>
<dbReference type="OrthoDB" id="8943218at2759"/>
<feature type="region of interest" description="Disordered" evidence="1">
    <location>
        <begin position="755"/>
        <end position="787"/>
    </location>
</feature>
<dbReference type="RefSeq" id="XP_023651658.1">
    <property type="nucleotide sequence ID" value="XM_023795890.2"/>
</dbReference>
<reference evidence="2" key="2">
    <citation type="submission" date="2025-09" db="UniProtKB">
        <authorList>
            <consortium name="Ensembl"/>
        </authorList>
    </citation>
    <scope>IDENTIFICATION</scope>
</reference>
<dbReference type="GO" id="GO:0014850">
    <property type="term" value="P:response to muscle activity"/>
    <property type="evidence" value="ECO:0007669"/>
    <property type="project" value="TreeGrafter"/>
</dbReference>
<accession>A0A3B3SRF7</accession>
<evidence type="ECO:0000256" key="1">
    <source>
        <dbReference type="SAM" id="MobiDB-lite"/>
    </source>
</evidence>
<evidence type="ECO:0000313" key="3">
    <source>
        <dbReference type="Proteomes" id="UP000261540"/>
    </source>
</evidence>
<dbReference type="GeneID" id="111835503"/>
<proteinExistence type="predicted"/>
<feature type="compositionally biased region" description="Acidic residues" evidence="1">
    <location>
        <begin position="42"/>
        <end position="59"/>
    </location>
</feature>
<sequence>MDEFDYSVHISELDWDSFFHECEECDLLSPAMASSEASGGSDADDADSCPSDADTDADCTIDGPPDCEGLLVENYISMGDPRGPEDLLSSSEEDRPLEAVNRFFERLRSLADPEEHFTCRPAAEATGSGEKLAGFTEKYHDCVAPKGPLKSQKDTNQSTERSTPFSEDTSSAGGESDSEAHASESIRFPVELLINGKKALMRETDGESQLTTKNKLPNSNKVTEYVNVPTEGQSFSSMPATHLCLEGQEKTSQREQDVKDTQLSSEWPSLSSPNSEEGQRHIAMDASSLQSENILLENKNTKTVGNTTSKHTDCDIYISCAGRNSTNHEPGIIVSSDGVASPIDENHSVPKLPLPEDKSVYHSHIHPAFQNNIQDGEEERHRPDLQMHSWEDSSVIKETMQGEALQDKLQINTLKKCDASECREAENTEEFSCLDKGRGSPKVGKTHYLPMNTQDTSKFDEGGLISRTFSSDQINLEIIQDTDYPSSQNGTYAVKLRRDSLSVSKQTQVHVDQKETEIEQNLQIYSQDMNPSTVSGDSPAAGQESPPSNYDVKIKCDVGIHHRDDIESLQISTHYNVPVSENTSLLIGNRFFPESGERLNFPQTESKQSADGQTDAETTVSSIFCKSDLSTSPRESLDNIKGSEIKNVPCAHLDPYGSITIQRHTHEITAATDELSNEIREHNPVYAGSDSYTSSGDLKKTSDEKSVPRVLPDIESSKYVQTDTNEHMGLGDMSDFSTESSNHIQAHTYKGISLTDNSELNTDSSPEVQFSETGAEPGPVVHEQRESTRPVYAISSFWDEMEKLTINDILHLKLVSNAQHSSISSHMRGSTVMKPVDSGIFTQPGDYKPESSSGDISSISDMEEELPLAHNVRATSSPALRDFVDQGQNTQGVLWDSEPEPISIRPDMGLEDEMWTQSYKTGYEHLNFNSTQRCLRKICKNISVQNLQALEVEPGVGLGLKAACQYDSLVEDAVPVSSVSSIPTAMESHKDSSRPPLFCRGLFTDNNISFPEIFEYFFNEEETETTQLDNKESSSPPSHGNSVPETYDYFFSDFETGNFFLPLIERDNCQNEPVPIFAQSRSSKRRLRFSTEYDFHSPDDSPVMSDDDDFETAPVRVVTHSDHSGFKTGNTATSVDIYEEFFEDTTWTEDLFWRNPFSLRRLSLPGLTGTKENPSSWSLRTTECNEKSPPRTPKQQAYSHSLAHTYHLESWVFRQMIELQEQHVNLITTLTDPRRDSRFLPLRQSDLCMICIAFASWVLRSASPQAGDTWKAALLANISALSAIRYLRRSIRNKAALEGP</sequence>
<organism evidence="2 3">
    <name type="scientific">Paramormyrops kingsleyae</name>
    <dbReference type="NCBI Taxonomy" id="1676925"/>
    <lineage>
        <taxon>Eukaryota</taxon>
        <taxon>Metazoa</taxon>
        <taxon>Chordata</taxon>
        <taxon>Craniata</taxon>
        <taxon>Vertebrata</taxon>
        <taxon>Euteleostomi</taxon>
        <taxon>Actinopterygii</taxon>
        <taxon>Neopterygii</taxon>
        <taxon>Teleostei</taxon>
        <taxon>Osteoglossocephala</taxon>
        <taxon>Osteoglossomorpha</taxon>
        <taxon>Osteoglossiformes</taxon>
        <taxon>Mormyridae</taxon>
        <taxon>Paramormyrops</taxon>
    </lineage>
</organism>
<feature type="region of interest" description="Disordered" evidence="1">
    <location>
        <begin position="684"/>
        <end position="709"/>
    </location>
</feature>
<feature type="compositionally biased region" description="Basic and acidic residues" evidence="1">
    <location>
        <begin position="248"/>
        <end position="260"/>
    </location>
</feature>